<dbReference type="Gene3D" id="2.40.10.10">
    <property type="entry name" value="Trypsin-like serine proteases"/>
    <property type="match status" value="2"/>
</dbReference>
<dbReference type="Pfam" id="PF00089">
    <property type="entry name" value="Trypsin"/>
    <property type="match status" value="1"/>
</dbReference>
<evidence type="ECO:0000313" key="11">
    <source>
        <dbReference type="Proteomes" id="UP000694392"/>
    </source>
</evidence>
<evidence type="ECO:0000256" key="6">
    <source>
        <dbReference type="ARBA" id="ARBA00023157"/>
    </source>
</evidence>
<proteinExistence type="inferred from homology"/>
<dbReference type="InterPro" id="IPR018114">
    <property type="entry name" value="TRYPSIN_HIS"/>
</dbReference>
<evidence type="ECO:0000259" key="9">
    <source>
        <dbReference type="PROSITE" id="PS50240"/>
    </source>
</evidence>
<evidence type="ECO:0000256" key="4">
    <source>
        <dbReference type="ARBA" id="ARBA00022801"/>
    </source>
</evidence>
<dbReference type="GO" id="GO:1902483">
    <property type="term" value="P:cytotoxic T cell pyroptotic cell death"/>
    <property type="evidence" value="ECO:0007669"/>
    <property type="project" value="Ensembl"/>
</dbReference>
<dbReference type="InterPro" id="IPR001314">
    <property type="entry name" value="Peptidase_S1A"/>
</dbReference>
<evidence type="ECO:0000256" key="2">
    <source>
        <dbReference type="ARBA" id="ARBA00022670"/>
    </source>
</evidence>
<keyword evidence="3" id="KW-0732">Signal</keyword>
<feature type="transmembrane region" description="Helical" evidence="8">
    <location>
        <begin position="12"/>
        <end position="29"/>
    </location>
</feature>
<dbReference type="GO" id="GO:0009617">
    <property type="term" value="P:response to bacterium"/>
    <property type="evidence" value="ECO:0007669"/>
    <property type="project" value="Ensembl"/>
</dbReference>
<dbReference type="PRINTS" id="PR00722">
    <property type="entry name" value="CHYMOTRYPSIN"/>
</dbReference>
<dbReference type="SUPFAM" id="SSF50494">
    <property type="entry name" value="Trypsin-like serine proteases"/>
    <property type="match status" value="1"/>
</dbReference>
<dbReference type="InterPro" id="IPR043504">
    <property type="entry name" value="Peptidase_S1_PA_chymotrypsin"/>
</dbReference>
<keyword evidence="5 7" id="KW-0720">Serine protease</keyword>
<dbReference type="PANTHER" id="PTHR24271:SF69">
    <property type="entry name" value="GRANZYME A"/>
    <property type="match status" value="1"/>
</dbReference>
<organism evidence="10 11">
    <name type="scientific">Sphenodon punctatus</name>
    <name type="common">Tuatara</name>
    <name type="synonym">Hatteria punctata</name>
    <dbReference type="NCBI Taxonomy" id="8508"/>
    <lineage>
        <taxon>Eukaryota</taxon>
        <taxon>Metazoa</taxon>
        <taxon>Chordata</taxon>
        <taxon>Craniata</taxon>
        <taxon>Vertebrata</taxon>
        <taxon>Euteleostomi</taxon>
        <taxon>Lepidosauria</taxon>
        <taxon>Sphenodontia</taxon>
        <taxon>Sphenodontidae</taxon>
        <taxon>Sphenodon</taxon>
    </lineage>
</organism>
<dbReference type="CDD" id="cd00190">
    <property type="entry name" value="Tryp_SPc"/>
    <property type="match status" value="1"/>
</dbReference>
<dbReference type="GO" id="GO:0005615">
    <property type="term" value="C:extracellular space"/>
    <property type="evidence" value="ECO:0007669"/>
    <property type="project" value="Ensembl"/>
</dbReference>
<dbReference type="GO" id="GO:0005634">
    <property type="term" value="C:nucleus"/>
    <property type="evidence" value="ECO:0007669"/>
    <property type="project" value="Ensembl"/>
</dbReference>
<accession>A0A8D0L4H1</accession>
<dbReference type="SMART" id="SM00020">
    <property type="entry name" value="Tryp_SPc"/>
    <property type="match status" value="1"/>
</dbReference>
<keyword evidence="8" id="KW-0812">Transmembrane</keyword>
<keyword evidence="4 7" id="KW-0378">Hydrolase</keyword>
<dbReference type="GO" id="GO:0140507">
    <property type="term" value="P:granzyme-mediated programmed cell death signaling pathway"/>
    <property type="evidence" value="ECO:0007669"/>
    <property type="project" value="Ensembl"/>
</dbReference>
<evidence type="ECO:0000256" key="8">
    <source>
        <dbReference type="SAM" id="Phobius"/>
    </source>
</evidence>
<dbReference type="PROSITE" id="PS00135">
    <property type="entry name" value="TRYPSIN_SER"/>
    <property type="match status" value="1"/>
</dbReference>
<dbReference type="InterPro" id="IPR009003">
    <property type="entry name" value="Peptidase_S1_PA"/>
</dbReference>
<dbReference type="GO" id="GO:0051603">
    <property type="term" value="P:proteolysis involved in protein catabolic process"/>
    <property type="evidence" value="ECO:0007669"/>
    <property type="project" value="Ensembl"/>
</dbReference>
<keyword evidence="8" id="KW-1133">Transmembrane helix</keyword>
<dbReference type="GO" id="GO:0043065">
    <property type="term" value="P:positive regulation of apoptotic process"/>
    <property type="evidence" value="ECO:0007669"/>
    <property type="project" value="Ensembl"/>
</dbReference>
<dbReference type="GO" id="GO:0051604">
    <property type="term" value="P:protein maturation"/>
    <property type="evidence" value="ECO:0007669"/>
    <property type="project" value="Ensembl"/>
</dbReference>
<dbReference type="GO" id="GO:0035821">
    <property type="term" value="P:modulation of process of another organism"/>
    <property type="evidence" value="ECO:0007669"/>
    <property type="project" value="UniProtKB-ARBA"/>
</dbReference>
<dbReference type="GO" id="GO:0004252">
    <property type="term" value="F:serine-type endopeptidase activity"/>
    <property type="evidence" value="ECO:0007669"/>
    <property type="project" value="Ensembl"/>
</dbReference>
<dbReference type="PROSITE" id="PS50240">
    <property type="entry name" value="TRYPSIN_DOM"/>
    <property type="match status" value="1"/>
</dbReference>
<dbReference type="InterPro" id="IPR033116">
    <property type="entry name" value="TRYPSIN_SER"/>
</dbReference>
<dbReference type="GO" id="GO:0042803">
    <property type="term" value="F:protein homodimerization activity"/>
    <property type="evidence" value="ECO:0007669"/>
    <property type="project" value="Ensembl"/>
</dbReference>
<feature type="domain" description="Peptidase S1" evidence="9">
    <location>
        <begin position="39"/>
        <end position="267"/>
    </location>
</feature>
<sequence length="277" mass="30390">MINTEEHKAATMRGFFSSSLSVAIFLLIIPGDTCMDLDIIGGYEVAPHSRPFMALIKGQLNCGGNLIKKNWVLTAAHCSINKRTATVIIGAHSSSKKEKEQQIFKIAKAIPHPCFSHENKEHDLQLLQLKGRMKINKAVKPINLPSGGVDIKSRTKCQATGWGITNNEQRKLSDTLREVNVTIIDRRTCNDQKHYNYNPLITMNMVCAGDEKGGKDTCAGDSGGPLICNGELRGITSFVKKCGTVQYPGIYSLLTKHHLLWIKKTIGGDSEADLSVA</sequence>
<dbReference type="Ensembl" id="ENSSPUT00000008587.1">
    <property type="protein sequence ID" value="ENSSPUP00000008054.1"/>
    <property type="gene ID" value="ENSSPUG00000006139.1"/>
</dbReference>
<protein>
    <submittedName>
        <fullName evidence="10">Granzyme A</fullName>
    </submittedName>
</protein>
<comment type="similarity">
    <text evidence="1">Belongs to the peptidase S1 family. Snake venom subfamily.</text>
</comment>
<dbReference type="PANTHER" id="PTHR24271">
    <property type="entry name" value="KALLIKREIN-RELATED"/>
    <property type="match status" value="1"/>
</dbReference>
<evidence type="ECO:0000256" key="7">
    <source>
        <dbReference type="RuleBase" id="RU363034"/>
    </source>
</evidence>
<dbReference type="InterPro" id="IPR001254">
    <property type="entry name" value="Trypsin_dom"/>
</dbReference>
<reference evidence="10" key="2">
    <citation type="submission" date="2025-09" db="UniProtKB">
        <authorList>
            <consortium name="Ensembl"/>
        </authorList>
    </citation>
    <scope>IDENTIFICATION</scope>
</reference>
<evidence type="ECO:0000256" key="3">
    <source>
        <dbReference type="ARBA" id="ARBA00022729"/>
    </source>
</evidence>
<keyword evidence="2 7" id="KW-0645">Protease</keyword>
<dbReference type="FunFam" id="2.40.10.10:FF:000120">
    <property type="entry name" value="Putative serine protease"/>
    <property type="match status" value="1"/>
</dbReference>
<keyword evidence="6" id="KW-1015">Disulfide bond</keyword>
<gene>
    <name evidence="10" type="primary">GZMA</name>
</gene>
<evidence type="ECO:0000256" key="5">
    <source>
        <dbReference type="ARBA" id="ARBA00022825"/>
    </source>
</evidence>
<keyword evidence="11" id="KW-1185">Reference proteome</keyword>
<dbReference type="GO" id="GO:0044194">
    <property type="term" value="C:cytolytic granule"/>
    <property type="evidence" value="ECO:0007669"/>
    <property type="project" value="Ensembl"/>
</dbReference>
<evidence type="ECO:0000256" key="1">
    <source>
        <dbReference type="ARBA" id="ARBA00009228"/>
    </source>
</evidence>
<evidence type="ECO:0000313" key="10">
    <source>
        <dbReference type="Ensembl" id="ENSSPUP00000008054.1"/>
    </source>
</evidence>
<dbReference type="PROSITE" id="PS00134">
    <property type="entry name" value="TRYPSIN_HIS"/>
    <property type="match status" value="1"/>
</dbReference>
<dbReference type="Proteomes" id="UP000694392">
    <property type="component" value="Unplaced"/>
</dbReference>
<keyword evidence="8" id="KW-0472">Membrane</keyword>
<dbReference type="AlphaFoldDB" id="A0A8D0L4H1"/>
<reference evidence="10" key="1">
    <citation type="submission" date="2025-08" db="UniProtKB">
        <authorList>
            <consortium name="Ensembl"/>
        </authorList>
    </citation>
    <scope>IDENTIFICATION</scope>
</reference>
<dbReference type="GeneTree" id="ENSGT00940000159928"/>
<name>A0A8D0L4H1_SPHPU</name>